<keyword evidence="4" id="KW-0378">Hydrolase</keyword>
<sequence length="279" mass="31755">MQKMMNSSIIYNYTKVKGTFFYLPLFLLISIVLYLYTQDSLDAYSYVQIQKNVFFYLNSKLSQYPDLQSNLSETGDTLVAFSFLSFFVLYAPKVWEDLLSASLVGLLFSIVLKKIFAVPRPAAVFNTDNFVIIGKTLCGCNSLPSGHSITVFTTLTVLLLTFMPKKIIHKIVLCSFVLVLGLILVLARVAVGAHYPFDIIVGSIIGYISGLLGIFINQKYNIWTWINNKKYYPVFILMFITMCFLIIYKEMHENLMIFSLSLVCLIISICKITIVYAKK</sequence>
<gene>
    <name evidence="9" type="ORF">SGQ83_00070</name>
</gene>
<comment type="caution">
    <text evidence="9">The sequence shown here is derived from an EMBL/GenBank/DDBJ whole genome shotgun (WGS) entry which is preliminary data.</text>
</comment>
<organism evidence="9 10">
    <name type="scientific">Flavobacterium cupriresistens</name>
    <dbReference type="NCBI Taxonomy" id="2893885"/>
    <lineage>
        <taxon>Bacteria</taxon>
        <taxon>Pseudomonadati</taxon>
        <taxon>Bacteroidota</taxon>
        <taxon>Flavobacteriia</taxon>
        <taxon>Flavobacteriales</taxon>
        <taxon>Flavobacteriaceae</taxon>
        <taxon>Flavobacterium</taxon>
    </lineage>
</organism>
<evidence type="ECO:0000256" key="3">
    <source>
        <dbReference type="ARBA" id="ARBA00022692"/>
    </source>
</evidence>
<feature type="domain" description="Phosphatidic acid phosphatase type 2/haloperoxidase" evidence="8">
    <location>
        <begin position="97"/>
        <end position="214"/>
    </location>
</feature>
<evidence type="ECO:0000256" key="6">
    <source>
        <dbReference type="ARBA" id="ARBA00023136"/>
    </source>
</evidence>
<evidence type="ECO:0000256" key="1">
    <source>
        <dbReference type="ARBA" id="ARBA00004651"/>
    </source>
</evidence>
<keyword evidence="3 7" id="KW-0812">Transmembrane</keyword>
<dbReference type="InterPro" id="IPR000326">
    <property type="entry name" value="PAP2/HPO"/>
</dbReference>
<dbReference type="Gene3D" id="1.20.144.10">
    <property type="entry name" value="Phosphatidic acid phosphatase type 2/haloperoxidase"/>
    <property type="match status" value="1"/>
</dbReference>
<dbReference type="PANTHER" id="PTHR14969:SF62">
    <property type="entry name" value="DECAPRENYLPHOSPHORYL-5-PHOSPHORIBOSE PHOSPHATASE RV3807C-RELATED"/>
    <property type="match status" value="1"/>
</dbReference>
<dbReference type="CDD" id="cd01610">
    <property type="entry name" value="PAP2_like"/>
    <property type="match status" value="1"/>
</dbReference>
<dbReference type="SUPFAM" id="SSF48317">
    <property type="entry name" value="Acid phosphatase/Vanadium-dependent haloperoxidase"/>
    <property type="match status" value="1"/>
</dbReference>
<dbReference type="PANTHER" id="PTHR14969">
    <property type="entry name" value="SPHINGOSINE-1-PHOSPHATE PHOSPHOHYDROLASE"/>
    <property type="match status" value="1"/>
</dbReference>
<comment type="subcellular location">
    <subcellularLocation>
        <location evidence="1">Cell membrane</location>
        <topology evidence="1">Multi-pass membrane protein</topology>
    </subcellularLocation>
</comment>
<evidence type="ECO:0000256" key="7">
    <source>
        <dbReference type="SAM" id="Phobius"/>
    </source>
</evidence>
<dbReference type="InterPro" id="IPR036938">
    <property type="entry name" value="PAP2/HPO_sf"/>
</dbReference>
<proteinExistence type="predicted"/>
<keyword evidence="2" id="KW-1003">Cell membrane</keyword>
<feature type="transmembrane region" description="Helical" evidence="7">
    <location>
        <begin position="171"/>
        <end position="191"/>
    </location>
</feature>
<dbReference type="Pfam" id="PF01569">
    <property type="entry name" value="PAP2"/>
    <property type="match status" value="1"/>
</dbReference>
<evidence type="ECO:0000256" key="4">
    <source>
        <dbReference type="ARBA" id="ARBA00022801"/>
    </source>
</evidence>
<evidence type="ECO:0000259" key="8">
    <source>
        <dbReference type="SMART" id="SM00014"/>
    </source>
</evidence>
<evidence type="ECO:0000256" key="5">
    <source>
        <dbReference type="ARBA" id="ARBA00022989"/>
    </source>
</evidence>
<reference evidence="9 10" key="1">
    <citation type="submission" date="2023-11" db="EMBL/GenBank/DDBJ databases">
        <title>Unpublished Manusciprt.</title>
        <authorList>
            <person name="Saticioglu I.B."/>
            <person name="Ay H."/>
            <person name="Ajmi N."/>
            <person name="Altun S."/>
            <person name="Duman M."/>
        </authorList>
    </citation>
    <scope>NUCLEOTIDE SEQUENCE [LARGE SCALE GENOMIC DNA]</scope>
    <source>
        <strain evidence="9 10">Fl-318</strain>
    </source>
</reference>
<evidence type="ECO:0000313" key="9">
    <source>
        <dbReference type="EMBL" id="MDX6187732.1"/>
    </source>
</evidence>
<feature type="transmembrane region" description="Helical" evidence="7">
    <location>
        <begin position="254"/>
        <end position="277"/>
    </location>
</feature>
<feature type="transmembrane region" description="Helical" evidence="7">
    <location>
        <begin position="230"/>
        <end position="248"/>
    </location>
</feature>
<dbReference type="Proteomes" id="UP001273350">
    <property type="component" value="Unassembled WGS sequence"/>
</dbReference>
<feature type="transmembrane region" description="Helical" evidence="7">
    <location>
        <begin position="197"/>
        <end position="218"/>
    </location>
</feature>
<dbReference type="EMBL" id="JAWXVI010000001">
    <property type="protein sequence ID" value="MDX6187732.1"/>
    <property type="molecule type" value="Genomic_DNA"/>
</dbReference>
<dbReference type="SMART" id="SM00014">
    <property type="entry name" value="acidPPc"/>
    <property type="match status" value="1"/>
</dbReference>
<keyword evidence="10" id="KW-1185">Reference proteome</keyword>
<name>A0ABU4R565_9FLAO</name>
<feature type="transmembrane region" description="Helical" evidence="7">
    <location>
        <begin position="98"/>
        <end position="116"/>
    </location>
</feature>
<evidence type="ECO:0000256" key="2">
    <source>
        <dbReference type="ARBA" id="ARBA00022475"/>
    </source>
</evidence>
<feature type="transmembrane region" description="Helical" evidence="7">
    <location>
        <begin position="74"/>
        <end position="91"/>
    </location>
</feature>
<keyword evidence="5 7" id="KW-1133">Transmembrane helix</keyword>
<keyword evidence="6 7" id="KW-0472">Membrane</keyword>
<accession>A0ABU4R565</accession>
<protein>
    <submittedName>
        <fullName evidence="9">Phosphatase PAP2 family protein</fullName>
    </submittedName>
</protein>
<evidence type="ECO:0000313" key="10">
    <source>
        <dbReference type="Proteomes" id="UP001273350"/>
    </source>
</evidence>
<feature type="transmembrane region" description="Helical" evidence="7">
    <location>
        <begin position="20"/>
        <end position="37"/>
    </location>
</feature>